<dbReference type="Proteomes" id="UP000184533">
    <property type="component" value="Unassembled WGS sequence"/>
</dbReference>
<keyword evidence="3 10" id="KW-0285">Flavoprotein</keyword>
<evidence type="ECO:0000256" key="4">
    <source>
        <dbReference type="ARBA" id="ARBA00022679"/>
    </source>
</evidence>
<protein>
    <recommendedName>
        <fullName evidence="2 10">FAD:protein FMN transferase</fullName>
        <ecNumber evidence="1 10">2.7.1.180</ecNumber>
    </recommendedName>
    <alternativeName>
        <fullName evidence="8 10">Flavin transferase</fullName>
    </alternativeName>
</protein>
<evidence type="ECO:0000256" key="3">
    <source>
        <dbReference type="ARBA" id="ARBA00022630"/>
    </source>
</evidence>
<dbReference type="Pfam" id="PF02424">
    <property type="entry name" value="ApbE"/>
    <property type="match status" value="1"/>
</dbReference>
<accession>A0A1M4XB37</accession>
<dbReference type="InterPro" id="IPR003374">
    <property type="entry name" value="ApbE-like_sf"/>
</dbReference>
<gene>
    <name evidence="12" type="ORF">SAMN02745223_01390</name>
</gene>
<name>A0A1M4XB37_9HYPH</name>
<evidence type="ECO:0000256" key="6">
    <source>
        <dbReference type="ARBA" id="ARBA00022827"/>
    </source>
</evidence>
<dbReference type="GO" id="GO:0016740">
    <property type="term" value="F:transferase activity"/>
    <property type="evidence" value="ECO:0007669"/>
    <property type="project" value="UniProtKB-UniRule"/>
</dbReference>
<comment type="cofactor">
    <cofactor evidence="11">
        <name>Mg(2+)</name>
        <dbReference type="ChEBI" id="CHEBI:18420"/>
    </cofactor>
    <cofactor evidence="11">
        <name>Mn(2+)</name>
        <dbReference type="ChEBI" id="CHEBI:29035"/>
    </cofactor>
    <text evidence="11">Magnesium. Can also use manganese.</text>
</comment>
<dbReference type="Gene3D" id="3.10.520.10">
    <property type="entry name" value="ApbE-like domains"/>
    <property type="match status" value="1"/>
</dbReference>
<dbReference type="EMBL" id="FQVC01000003">
    <property type="protein sequence ID" value="SHE90620.1"/>
    <property type="molecule type" value="Genomic_DNA"/>
</dbReference>
<comment type="catalytic activity">
    <reaction evidence="9 10">
        <text>L-threonyl-[protein] + FAD = FMN-L-threonyl-[protein] + AMP + H(+)</text>
        <dbReference type="Rhea" id="RHEA:36847"/>
        <dbReference type="Rhea" id="RHEA-COMP:11060"/>
        <dbReference type="Rhea" id="RHEA-COMP:11061"/>
        <dbReference type="ChEBI" id="CHEBI:15378"/>
        <dbReference type="ChEBI" id="CHEBI:30013"/>
        <dbReference type="ChEBI" id="CHEBI:57692"/>
        <dbReference type="ChEBI" id="CHEBI:74257"/>
        <dbReference type="ChEBI" id="CHEBI:456215"/>
        <dbReference type="EC" id="2.7.1.180"/>
    </reaction>
</comment>
<evidence type="ECO:0000256" key="1">
    <source>
        <dbReference type="ARBA" id="ARBA00011955"/>
    </source>
</evidence>
<dbReference type="AlphaFoldDB" id="A0A1M4XB37"/>
<sequence length="332" mass="35315">MKMPIERSEGRQPDLMILPLERQVFSGATMGTRYSAVFYARGDAVRSGLNRDLQAAVDAVDAQMSTWKPDSALMRLNRAPTGIWCKMPEELFTVLAAALEIGRLSEGAFDIGVGDLVAAWGFGSQAASSDQKWPDAKTTVARRPAHLCLELDHAQQRVRKLAAVTLDLSGIAKGFGVDELASVLMAHGVEHFLVSIDGELRAAGGKPEGSPWRVAVEKPQTGHRAVEGVIELSEGAVATSGDYRHFVERDGIRYGHTMDPRHGAPLADGPAAVTVMAATCMGGDAWATALLVLGPGTGAELASRQGIEALFIDRLPGTAPDAITSFQSSKEN</sequence>
<evidence type="ECO:0000256" key="2">
    <source>
        <dbReference type="ARBA" id="ARBA00016337"/>
    </source>
</evidence>
<keyword evidence="6 10" id="KW-0274">FAD</keyword>
<feature type="binding site" evidence="11">
    <location>
        <position position="170"/>
    </location>
    <ligand>
        <name>Mg(2+)</name>
        <dbReference type="ChEBI" id="CHEBI:18420"/>
    </ligand>
</feature>
<dbReference type="PANTHER" id="PTHR30040:SF2">
    <property type="entry name" value="FAD:PROTEIN FMN TRANSFERASE"/>
    <property type="match status" value="1"/>
</dbReference>
<evidence type="ECO:0000256" key="8">
    <source>
        <dbReference type="ARBA" id="ARBA00031306"/>
    </source>
</evidence>
<feature type="binding site" evidence="11">
    <location>
        <position position="284"/>
    </location>
    <ligand>
        <name>Mg(2+)</name>
        <dbReference type="ChEBI" id="CHEBI:18420"/>
    </ligand>
</feature>
<evidence type="ECO:0000256" key="5">
    <source>
        <dbReference type="ARBA" id="ARBA00022723"/>
    </source>
</evidence>
<dbReference type="InterPro" id="IPR024932">
    <property type="entry name" value="ApbE"/>
</dbReference>
<comment type="similarity">
    <text evidence="10">Belongs to the ApbE family.</text>
</comment>
<evidence type="ECO:0000256" key="10">
    <source>
        <dbReference type="PIRNR" id="PIRNR006268"/>
    </source>
</evidence>
<evidence type="ECO:0000256" key="9">
    <source>
        <dbReference type="ARBA" id="ARBA00048540"/>
    </source>
</evidence>
<evidence type="ECO:0000256" key="7">
    <source>
        <dbReference type="ARBA" id="ARBA00022842"/>
    </source>
</evidence>
<evidence type="ECO:0000313" key="12">
    <source>
        <dbReference type="EMBL" id="SHE90620.1"/>
    </source>
</evidence>
<dbReference type="PANTHER" id="PTHR30040">
    <property type="entry name" value="THIAMINE BIOSYNTHESIS LIPOPROTEIN APBE"/>
    <property type="match status" value="1"/>
</dbReference>
<keyword evidence="4 10" id="KW-0808">Transferase</keyword>
<keyword evidence="7 10" id="KW-0460">Magnesium</keyword>
<dbReference type="PIRSF" id="PIRSF006268">
    <property type="entry name" value="ApbE"/>
    <property type="match status" value="1"/>
</dbReference>
<evidence type="ECO:0000313" key="13">
    <source>
        <dbReference type="Proteomes" id="UP000184533"/>
    </source>
</evidence>
<keyword evidence="5 10" id="KW-0479">Metal-binding</keyword>
<dbReference type="EC" id="2.7.1.180" evidence="1 10"/>
<proteinExistence type="inferred from homology"/>
<organism evidence="12 13">
    <name type="scientific">Devosia limi DSM 17137</name>
    <dbReference type="NCBI Taxonomy" id="1121477"/>
    <lineage>
        <taxon>Bacteria</taxon>
        <taxon>Pseudomonadati</taxon>
        <taxon>Pseudomonadota</taxon>
        <taxon>Alphaproteobacteria</taxon>
        <taxon>Hyphomicrobiales</taxon>
        <taxon>Devosiaceae</taxon>
        <taxon>Devosia</taxon>
    </lineage>
</organism>
<feature type="binding site" evidence="11">
    <location>
        <position position="288"/>
    </location>
    <ligand>
        <name>Mg(2+)</name>
        <dbReference type="ChEBI" id="CHEBI:18420"/>
    </ligand>
</feature>
<keyword evidence="12" id="KW-0449">Lipoprotein</keyword>
<reference evidence="12 13" key="1">
    <citation type="submission" date="2016-11" db="EMBL/GenBank/DDBJ databases">
        <authorList>
            <person name="Jaros S."/>
            <person name="Januszkiewicz K."/>
            <person name="Wedrychowicz H."/>
        </authorList>
    </citation>
    <scope>NUCLEOTIDE SEQUENCE [LARGE SCALE GENOMIC DNA]</scope>
    <source>
        <strain evidence="12 13">DSM 17137</strain>
    </source>
</reference>
<dbReference type="SUPFAM" id="SSF143631">
    <property type="entry name" value="ApbE-like"/>
    <property type="match status" value="1"/>
</dbReference>
<evidence type="ECO:0000256" key="11">
    <source>
        <dbReference type="PIRSR" id="PIRSR006268-2"/>
    </source>
</evidence>
<dbReference type="GO" id="GO:0046872">
    <property type="term" value="F:metal ion binding"/>
    <property type="evidence" value="ECO:0007669"/>
    <property type="project" value="UniProtKB-UniRule"/>
</dbReference>